<feature type="region of interest" description="Disordered" evidence="1">
    <location>
        <begin position="1"/>
        <end position="33"/>
    </location>
</feature>
<feature type="compositionally biased region" description="Polar residues" evidence="1">
    <location>
        <begin position="21"/>
        <end position="33"/>
    </location>
</feature>
<dbReference type="AlphaFoldDB" id="A0A4D9E6H4"/>
<keyword evidence="3" id="KW-1185">Reference proteome</keyword>
<reference evidence="2 3" key="1">
    <citation type="submission" date="2019-04" db="EMBL/GenBank/DDBJ databases">
        <title>Draft genome of the big-headed turtle Platysternon megacephalum.</title>
        <authorList>
            <person name="Gong S."/>
        </authorList>
    </citation>
    <scope>NUCLEOTIDE SEQUENCE [LARGE SCALE GENOMIC DNA]</scope>
    <source>
        <strain evidence="2">DO16091913</strain>
        <tissue evidence="2">Muscle</tissue>
    </source>
</reference>
<accession>A0A4D9E6H4</accession>
<name>A0A4D9E6H4_9SAUR</name>
<comment type="caution">
    <text evidence="2">The sequence shown here is derived from an EMBL/GenBank/DDBJ whole genome shotgun (WGS) entry which is preliminary data.</text>
</comment>
<evidence type="ECO:0000256" key="1">
    <source>
        <dbReference type="SAM" id="MobiDB-lite"/>
    </source>
</evidence>
<gene>
    <name evidence="2" type="ORF">DR999_PMT10804</name>
</gene>
<organism evidence="2 3">
    <name type="scientific">Platysternon megacephalum</name>
    <name type="common">big-headed turtle</name>
    <dbReference type="NCBI Taxonomy" id="55544"/>
    <lineage>
        <taxon>Eukaryota</taxon>
        <taxon>Metazoa</taxon>
        <taxon>Chordata</taxon>
        <taxon>Craniata</taxon>
        <taxon>Vertebrata</taxon>
        <taxon>Euteleostomi</taxon>
        <taxon>Archelosauria</taxon>
        <taxon>Testudinata</taxon>
        <taxon>Testudines</taxon>
        <taxon>Cryptodira</taxon>
        <taxon>Durocryptodira</taxon>
        <taxon>Testudinoidea</taxon>
        <taxon>Platysternidae</taxon>
        <taxon>Platysternon</taxon>
    </lineage>
</organism>
<reference evidence="2 3" key="2">
    <citation type="submission" date="2019-04" db="EMBL/GenBank/DDBJ databases">
        <title>The genome sequence of big-headed turtle.</title>
        <authorList>
            <person name="Gong S."/>
        </authorList>
    </citation>
    <scope>NUCLEOTIDE SEQUENCE [LARGE SCALE GENOMIC DNA]</scope>
    <source>
        <strain evidence="2">DO16091913</strain>
        <tissue evidence="2">Muscle</tissue>
    </source>
</reference>
<protein>
    <submittedName>
        <fullName evidence="2">Nucleolar protein 58-like</fullName>
    </submittedName>
</protein>
<evidence type="ECO:0000313" key="2">
    <source>
        <dbReference type="EMBL" id="TFK06491.1"/>
    </source>
</evidence>
<sequence length="103" mass="10966">MSEIGPAKPHLSARDVVGMSPSRNVSSRRSARQRTQLAVGMHWAGTALLEILDLSPSYDKAAEGPLTSLKRVNPKHLRVNPPISPQTQPGGCCPLPPPGVIVL</sequence>
<evidence type="ECO:0000313" key="3">
    <source>
        <dbReference type="Proteomes" id="UP000297703"/>
    </source>
</evidence>
<dbReference type="Proteomes" id="UP000297703">
    <property type="component" value="Unassembled WGS sequence"/>
</dbReference>
<proteinExistence type="predicted"/>
<dbReference type="EMBL" id="QXTE01000096">
    <property type="protein sequence ID" value="TFK06491.1"/>
    <property type="molecule type" value="Genomic_DNA"/>
</dbReference>